<dbReference type="Pfam" id="PF07687">
    <property type="entry name" value="M20_dimer"/>
    <property type="match status" value="1"/>
</dbReference>
<evidence type="ECO:0000313" key="7">
    <source>
        <dbReference type="Proteomes" id="UP000294980"/>
    </source>
</evidence>
<evidence type="ECO:0000259" key="5">
    <source>
        <dbReference type="Pfam" id="PF07687"/>
    </source>
</evidence>
<keyword evidence="7" id="KW-1185">Reference proteome</keyword>
<keyword evidence="4" id="KW-0732">Signal</keyword>
<evidence type="ECO:0000313" key="6">
    <source>
        <dbReference type="EMBL" id="TCO78507.1"/>
    </source>
</evidence>
<dbReference type="InterPro" id="IPR051458">
    <property type="entry name" value="Cyt/Met_Dipeptidase"/>
</dbReference>
<keyword evidence="3" id="KW-0378">Hydrolase</keyword>
<dbReference type="Gene3D" id="3.30.70.360">
    <property type="match status" value="1"/>
</dbReference>
<dbReference type="Pfam" id="PF01546">
    <property type="entry name" value="Peptidase_M20"/>
    <property type="match status" value="1"/>
</dbReference>
<dbReference type="AlphaFoldDB" id="A0A4R2KZZ5"/>
<name>A0A4R2KZZ5_9GAMM</name>
<evidence type="ECO:0000256" key="4">
    <source>
        <dbReference type="SAM" id="SignalP"/>
    </source>
</evidence>
<feature type="domain" description="Peptidase M20 dimerisation" evidence="5">
    <location>
        <begin position="278"/>
        <end position="421"/>
    </location>
</feature>
<dbReference type="EMBL" id="SLWX01000001">
    <property type="protein sequence ID" value="TCO78507.1"/>
    <property type="molecule type" value="Genomic_DNA"/>
</dbReference>
<organism evidence="6 7">
    <name type="scientific">Chromatocurvus halotolerans</name>
    <dbReference type="NCBI Taxonomy" id="1132028"/>
    <lineage>
        <taxon>Bacteria</taxon>
        <taxon>Pseudomonadati</taxon>
        <taxon>Pseudomonadota</taxon>
        <taxon>Gammaproteobacteria</taxon>
        <taxon>Cellvibrionales</taxon>
        <taxon>Halieaceae</taxon>
        <taxon>Chromatocurvus</taxon>
    </lineage>
</organism>
<evidence type="ECO:0000256" key="2">
    <source>
        <dbReference type="ARBA" id="ARBA00022723"/>
    </source>
</evidence>
<comment type="caution">
    <text evidence="6">The sequence shown here is derived from an EMBL/GenBank/DDBJ whole genome shotgun (WGS) entry which is preliminary data.</text>
</comment>
<dbReference type="GO" id="GO:0008233">
    <property type="term" value="F:peptidase activity"/>
    <property type="evidence" value="ECO:0007669"/>
    <property type="project" value="UniProtKB-KW"/>
</dbReference>
<evidence type="ECO:0000256" key="3">
    <source>
        <dbReference type="ARBA" id="ARBA00022801"/>
    </source>
</evidence>
<dbReference type="RefSeq" id="WP_240624301.1">
    <property type="nucleotide sequence ID" value="NZ_QQSW01000006.1"/>
</dbReference>
<dbReference type="Proteomes" id="UP000294980">
    <property type="component" value="Unassembled WGS sequence"/>
</dbReference>
<dbReference type="Gene3D" id="3.40.630.10">
    <property type="entry name" value="Zn peptidases"/>
    <property type="match status" value="1"/>
</dbReference>
<feature type="chain" id="PRO_5020591206" evidence="4">
    <location>
        <begin position="27"/>
        <end position="530"/>
    </location>
</feature>
<dbReference type="GO" id="GO:0006508">
    <property type="term" value="P:proteolysis"/>
    <property type="evidence" value="ECO:0007669"/>
    <property type="project" value="UniProtKB-KW"/>
</dbReference>
<proteinExistence type="predicted"/>
<sequence>MFRNPGFCKLGTALIASGMAASLSLAAGEGSMTLGDNGRPSFSIDMSYPYDYSSIVPYEGQHSAIYQHIDENLGAHIGNLQRWLRQPSISAQSVGIDDMANLLVDDFRDMGFQEVERVPTDGHPGVWAYYDAGAPKTLMVYMMYDVQPVNPEDWQSPPFDAAMVDHPAGKAIMARGATNQKGPQRAFLNALESIIAVEGTLPVNLMITAEGEEELGSPHYPQIIDKYEDRLRTADGVIFPMNMQSPSGDINLFLGVKGIAYWELEARGGKWGGPVTSEIHGSYKAALDSPVWRLVQALALLTTPDGNTANVPGFYEGIRPPTEEEQSLIAASLQGANRMSAVKDAFGIERWMDDADPEQLVMEMTYTPTLNIDGIYAGYTGEGMKTILPHKATAKMDSRLPVGIDPDEHLAKIRAFLDANGYADILLRKLSGYPAAQTSVDTALVQAALGVTRKYAGTPSVNPRIAGSAPFYQFTERLKLPMMPWGLGYGNGAHAPNEIMLIEPAEGTDAAGLAEIEKAYVDFIYALSAD</sequence>
<keyword evidence="2" id="KW-0479">Metal-binding</keyword>
<dbReference type="PANTHER" id="PTHR43270">
    <property type="entry name" value="BETA-ALA-HIS DIPEPTIDASE"/>
    <property type="match status" value="1"/>
</dbReference>
<dbReference type="SUPFAM" id="SSF53187">
    <property type="entry name" value="Zn-dependent exopeptidases"/>
    <property type="match status" value="1"/>
</dbReference>
<dbReference type="InterPro" id="IPR011650">
    <property type="entry name" value="Peptidase_M20_dimer"/>
</dbReference>
<protein>
    <submittedName>
        <fullName evidence="6">Acetylornithine deacetylase/succinyl-diaminopimelate desuccinylase-like protein</fullName>
    </submittedName>
</protein>
<feature type="signal peptide" evidence="4">
    <location>
        <begin position="1"/>
        <end position="26"/>
    </location>
</feature>
<evidence type="ECO:0000256" key="1">
    <source>
        <dbReference type="ARBA" id="ARBA00022670"/>
    </source>
</evidence>
<keyword evidence="1" id="KW-0645">Protease</keyword>
<gene>
    <name evidence="6" type="ORF">EV688_101324</name>
</gene>
<accession>A0A4R2KZZ5</accession>
<dbReference type="PANTHER" id="PTHR43270:SF4">
    <property type="entry name" value="CARNOSINE DIPEPTIDASE 2, ISOFORM A"/>
    <property type="match status" value="1"/>
</dbReference>
<reference evidence="6 7" key="1">
    <citation type="submission" date="2019-03" db="EMBL/GenBank/DDBJ databases">
        <title>Genomic Encyclopedia of Type Strains, Phase IV (KMG-IV): sequencing the most valuable type-strain genomes for metagenomic binning, comparative biology and taxonomic classification.</title>
        <authorList>
            <person name="Goeker M."/>
        </authorList>
    </citation>
    <scope>NUCLEOTIDE SEQUENCE [LARGE SCALE GENOMIC DNA]</scope>
    <source>
        <strain evidence="6 7">DSM 23344</strain>
    </source>
</reference>
<dbReference type="InterPro" id="IPR002933">
    <property type="entry name" value="Peptidase_M20"/>
</dbReference>
<dbReference type="GO" id="GO:0046872">
    <property type="term" value="F:metal ion binding"/>
    <property type="evidence" value="ECO:0007669"/>
    <property type="project" value="UniProtKB-KW"/>
</dbReference>